<evidence type="ECO:0000313" key="3">
    <source>
        <dbReference type="Proteomes" id="UP000007819"/>
    </source>
</evidence>
<keyword evidence="3" id="KW-1185">Reference proteome</keyword>
<organism evidence="2 3">
    <name type="scientific">Acyrthosiphon pisum</name>
    <name type="common">Pea aphid</name>
    <dbReference type="NCBI Taxonomy" id="7029"/>
    <lineage>
        <taxon>Eukaryota</taxon>
        <taxon>Metazoa</taxon>
        <taxon>Ecdysozoa</taxon>
        <taxon>Arthropoda</taxon>
        <taxon>Hexapoda</taxon>
        <taxon>Insecta</taxon>
        <taxon>Pterygota</taxon>
        <taxon>Neoptera</taxon>
        <taxon>Paraneoptera</taxon>
        <taxon>Hemiptera</taxon>
        <taxon>Sternorrhyncha</taxon>
        <taxon>Aphidomorpha</taxon>
        <taxon>Aphidoidea</taxon>
        <taxon>Aphididae</taxon>
        <taxon>Macrosiphini</taxon>
        <taxon>Acyrthosiphon</taxon>
    </lineage>
</organism>
<evidence type="ECO:0000313" key="2">
    <source>
        <dbReference type="EnsemblMetazoa" id="XP_003246240.1"/>
    </source>
</evidence>
<sequence>MEHTRELQGFLNLTVLEHFSDIDLVHVHYKQQINLDGLPHIRALGKLLFARSEILKNRTHHLYYVLPQFGMILPLDDNISYDVFFDWLIYKSVNNVYAVIENLTTTDFKKVVTLYMNQTPPLDIGKVNRIFIKSLAKPFSHRPMEPELTSPDAPSSRKRSGSFTTNSLVSNLSDNLHQI</sequence>
<dbReference type="EnsemblMetazoa" id="XM_003246192.4">
    <property type="protein sequence ID" value="XP_003246240.1"/>
    <property type="gene ID" value="LOC100575492"/>
</dbReference>
<feature type="region of interest" description="Disordered" evidence="1">
    <location>
        <begin position="142"/>
        <end position="166"/>
    </location>
</feature>
<proteinExistence type="predicted"/>
<protein>
    <submittedName>
        <fullName evidence="2">Uncharacterized protein</fullName>
    </submittedName>
</protein>
<dbReference type="RefSeq" id="XP_003246240.1">
    <property type="nucleotide sequence ID" value="XM_003246192.3"/>
</dbReference>
<evidence type="ECO:0000256" key="1">
    <source>
        <dbReference type="SAM" id="MobiDB-lite"/>
    </source>
</evidence>
<reference evidence="2" key="2">
    <citation type="submission" date="2022-06" db="UniProtKB">
        <authorList>
            <consortium name="EnsemblMetazoa"/>
        </authorList>
    </citation>
    <scope>IDENTIFICATION</scope>
</reference>
<dbReference type="GeneID" id="100575492"/>
<accession>A0A8R1W6H4</accession>
<dbReference type="OrthoDB" id="6593857at2759"/>
<name>A0A8R1W6H4_ACYPI</name>
<dbReference type="Proteomes" id="UP000007819">
    <property type="component" value="Chromosome X"/>
</dbReference>
<dbReference type="AlphaFoldDB" id="A0A8R1W6H4"/>
<reference evidence="3" key="1">
    <citation type="submission" date="2010-06" db="EMBL/GenBank/DDBJ databases">
        <authorList>
            <person name="Jiang H."/>
            <person name="Abraham K."/>
            <person name="Ali S."/>
            <person name="Alsbrooks S.L."/>
            <person name="Anim B.N."/>
            <person name="Anosike U.S."/>
            <person name="Attaway T."/>
            <person name="Bandaranaike D.P."/>
            <person name="Battles P.K."/>
            <person name="Bell S.N."/>
            <person name="Bell A.V."/>
            <person name="Beltran B."/>
            <person name="Bickham C."/>
            <person name="Bustamante Y."/>
            <person name="Caleb T."/>
            <person name="Canada A."/>
            <person name="Cardenas V."/>
            <person name="Carter K."/>
            <person name="Chacko J."/>
            <person name="Chandrabose M.N."/>
            <person name="Chavez D."/>
            <person name="Chavez A."/>
            <person name="Chen L."/>
            <person name="Chu H.-S."/>
            <person name="Claassen K.J."/>
            <person name="Cockrell R."/>
            <person name="Collins M."/>
            <person name="Cooper J.A."/>
            <person name="Cree A."/>
            <person name="Curry S.M."/>
            <person name="Da Y."/>
            <person name="Dao M.D."/>
            <person name="Das B."/>
            <person name="Davila M.-L."/>
            <person name="Davy-Carroll L."/>
            <person name="Denson S."/>
            <person name="Dinh H."/>
            <person name="Ebong V.E."/>
            <person name="Edwards J.R."/>
            <person name="Egan A."/>
            <person name="El-Daye J."/>
            <person name="Escobedo L."/>
            <person name="Fernandez S."/>
            <person name="Fernando P.R."/>
            <person name="Flagg N."/>
            <person name="Forbes L.D."/>
            <person name="Fowler R.G."/>
            <person name="Fu Q."/>
            <person name="Gabisi R.A."/>
            <person name="Ganer J."/>
            <person name="Garbino Pronczuk A."/>
            <person name="Garcia R.M."/>
            <person name="Garner T."/>
            <person name="Garrett T.E."/>
            <person name="Gonzalez D.A."/>
            <person name="Hamid H."/>
            <person name="Hawkins E.S."/>
            <person name="Hirani K."/>
            <person name="Hogues M.E."/>
            <person name="Hollins B."/>
            <person name="Hsiao C.-H."/>
            <person name="Jabil R."/>
            <person name="James M.L."/>
            <person name="Jhangiani S.N."/>
            <person name="Johnson B."/>
            <person name="Johnson Q."/>
            <person name="Joshi V."/>
            <person name="Kalu J.B."/>
            <person name="Kam C."/>
            <person name="Kashfia A."/>
            <person name="Keebler J."/>
            <person name="Kisamo H."/>
            <person name="Kovar C.L."/>
            <person name="Lago L.A."/>
            <person name="Lai C.-Y."/>
            <person name="Laidlaw J."/>
            <person name="Lara F."/>
            <person name="Le T.-K."/>
            <person name="Lee S.L."/>
            <person name="Legall F.H."/>
            <person name="Lemon S.J."/>
            <person name="Lewis L.R."/>
            <person name="Li B."/>
            <person name="Liu Y."/>
            <person name="Liu Y.-S."/>
            <person name="Lopez J."/>
            <person name="Lozado R.J."/>
            <person name="Lu J."/>
            <person name="Madu R.C."/>
            <person name="Maheshwari M."/>
            <person name="Maheshwari R."/>
            <person name="Malloy K."/>
            <person name="Martinez E."/>
            <person name="Mathew T."/>
            <person name="Mercado I.C."/>
            <person name="Mercado C."/>
            <person name="Meyer B."/>
            <person name="Montgomery K."/>
            <person name="Morgan M.B."/>
            <person name="Munidasa M."/>
            <person name="Nazareth L.V."/>
            <person name="Nelson J."/>
            <person name="Ng B.M."/>
            <person name="Nguyen N.B."/>
            <person name="Nguyen P.Q."/>
            <person name="Nguyen T."/>
            <person name="Obregon M."/>
            <person name="Okwuonu G.O."/>
            <person name="Onwere C.G."/>
            <person name="Orozco G."/>
            <person name="Parra A."/>
            <person name="Patel S."/>
            <person name="Patil S."/>
            <person name="Perez A."/>
            <person name="Perez Y."/>
            <person name="Pham C."/>
            <person name="Primus E.L."/>
            <person name="Pu L.-L."/>
            <person name="Puazo M."/>
            <person name="Qin X."/>
            <person name="Quiroz J.B."/>
            <person name="Reese J."/>
            <person name="Richards S."/>
            <person name="Rives C.M."/>
            <person name="Robberts R."/>
            <person name="Ruiz S.J."/>
            <person name="Ruiz M.J."/>
            <person name="Santibanez J."/>
            <person name="Schneider B.W."/>
            <person name="Sisson I."/>
            <person name="Smith M."/>
            <person name="Sodergren E."/>
            <person name="Song X.-Z."/>
            <person name="Song B.B."/>
            <person name="Summersgill H."/>
            <person name="Thelus R."/>
            <person name="Thornton R.D."/>
            <person name="Trejos Z.Y."/>
            <person name="Usmani K."/>
            <person name="Vattathil S."/>
            <person name="Villasana D."/>
            <person name="Walker D.L."/>
            <person name="Wang S."/>
            <person name="Wang K."/>
            <person name="White C.S."/>
            <person name="Williams A.C."/>
            <person name="Williamson J."/>
            <person name="Wilson K."/>
            <person name="Woghiren I.O."/>
            <person name="Woodworth J.R."/>
            <person name="Worley K.C."/>
            <person name="Wright R.A."/>
            <person name="Wu W."/>
            <person name="Young L."/>
            <person name="Zhang L."/>
            <person name="Zhang J."/>
            <person name="Zhu Y."/>
            <person name="Muzny D.M."/>
            <person name="Weinstock G."/>
            <person name="Gibbs R.A."/>
        </authorList>
    </citation>
    <scope>NUCLEOTIDE SEQUENCE [LARGE SCALE GENOMIC DNA]</scope>
    <source>
        <strain evidence="3">LSR1</strain>
    </source>
</reference>
<dbReference type="KEGG" id="api:100575492"/>